<dbReference type="NCBIfam" id="TIGR03181">
    <property type="entry name" value="PDH_E1_alph_x"/>
    <property type="match status" value="1"/>
</dbReference>
<sequence>MKRKAAHISRFHFGDFSEDRYAKARRGAAGTVTHLSILDETGAVDKALEPDISETDLLEMHRAMLYGRCFDERMLKLQRQGRIGTFAPIKGQEAAQIGAAAHLRPSDWLVPSFREIAAQIWRGAKPRDLWLFAAGYNEGVAIPEDARDLPLCVPVATQLLHAAGVAYAAKYRGEDDIVMTFHGDGATSEGDFHEALNFSGVLDLPVVFVCQNNQWAISLPLAKQTRSKTIAQKAVAYGIPGLRVDGNDILAVWVAAKEAVDRARNEQIPTLLECVTYRMEVHTTADDPTRYRTEDDVAPWRKRDPISRFETYLKAKGLIDDKTLEGMRETFRDALKHDWQETQERIEELDAGDPMGIFDALYAQDYPHITEQKAYFRERLKRERAHG</sequence>
<dbReference type="Proteomes" id="UP000322084">
    <property type="component" value="Unassembled WGS sequence"/>
</dbReference>
<evidence type="ECO:0000259" key="5">
    <source>
        <dbReference type="Pfam" id="PF00676"/>
    </source>
</evidence>
<keyword evidence="3 4" id="KW-0786">Thiamine pyrophosphate</keyword>
<evidence type="ECO:0000256" key="1">
    <source>
        <dbReference type="ARBA" id="ARBA00001964"/>
    </source>
</evidence>
<feature type="domain" description="Dehydrogenase E1 component" evidence="5">
    <location>
        <begin position="62"/>
        <end position="344"/>
    </location>
</feature>
<keyword evidence="9" id="KW-1185">Reference proteome</keyword>
<dbReference type="SUPFAM" id="SSF52518">
    <property type="entry name" value="Thiamin diphosphate-binding fold (THDP-binding)"/>
    <property type="match status" value="1"/>
</dbReference>
<comment type="catalytic activity">
    <reaction evidence="4">
        <text>N(6)-[(R)-lipoyl]-L-lysyl-[protein] + pyruvate + H(+) = N(6)-[(R)-S(8)-acetyldihydrolipoyl]-L-lysyl-[protein] + CO2</text>
        <dbReference type="Rhea" id="RHEA:19189"/>
        <dbReference type="Rhea" id="RHEA-COMP:10474"/>
        <dbReference type="Rhea" id="RHEA-COMP:10478"/>
        <dbReference type="ChEBI" id="CHEBI:15361"/>
        <dbReference type="ChEBI" id="CHEBI:15378"/>
        <dbReference type="ChEBI" id="CHEBI:16526"/>
        <dbReference type="ChEBI" id="CHEBI:83099"/>
        <dbReference type="ChEBI" id="CHEBI:83111"/>
        <dbReference type="EC" id="1.2.4.1"/>
    </reaction>
</comment>
<dbReference type="InterPro" id="IPR029061">
    <property type="entry name" value="THDP-binding"/>
</dbReference>
<proteinExistence type="predicted"/>
<dbReference type="EMBL" id="BKCL01000001">
    <property type="protein sequence ID" value="GEQ96544.1"/>
    <property type="molecule type" value="Genomic_DNA"/>
</dbReference>
<dbReference type="Gene3D" id="3.40.50.970">
    <property type="match status" value="1"/>
</dbReference>
<keyword evidence="2 4" id="KW-0560">Oxidoreductase</keyword>
<comment type="subunit">
    <text evidence="4">Heterodimer of an alpha and a beta chain.</text>
</comment>
<evidence type="ECO:0000313" key="7">
    <source>
        <dbReference type="EMBL" id="GER00134.1"/>
    </source>
</evidence>
<evidence type="ECO:0000313" key="8">
    <source>
        <dbReference type="Proteomes" id="UP000322084"/>
    </source>
</evidence>
<dbReference type="AlphaFoldDB" id="A0A5A7MXT0"/>
<accession>A0A5A7MLJ3</accession>
<dbReference type="InterPro" id="IPR001017">
    <property type="entry name" value="DH_E1"/>
</dbReference>
<keyword evidence="4" id="KW-0670">Pyruvate</keyword>
<dbReference type="InterPro" id="IPR017596">
    <property type="entry name" value="PdhA/BkdA"/>
</dbReference>
<comment type="function">
    <text evidence="4">The pyruvate dehydrogenase complex catalyzes the overall conversion of pyruvate to acetyl-CoA and CO(2). It contains multiple copies of three enzymatic components: pyruvate dehydrogenase (E1), dihydrolipoamide acetyltransferase (E2) and lipoamide dehydrogenase (E3).</text>
</comment>
<evidence type="ECO:0000256" key="3">
    <source>
        <dbReference type="ARBA" id="ARBA00023052"/>
    </source>
</evidence>
<name>A0A5A7MXT0_9PROT</name>
<organism evidence="7 9">
    <name type="scientific">Iodidimonas gelatinilytica</name>
    <dbReference type="NCBI Taxonomy" id="1236966"/>
    <lineage>
        <taxon>Bacteria</taxon>
        <taxon>Pseudomonadati</taxon>
        <taxon>Pseudomonadota</taxon>
        <taxon>Alphaproteobacteria</taxon>
        <taxon>Iodidimonadales</taxon>
        <taxon>Iodidimonadaceae</taxon>
        <taxon>Iodidimonas</taxon>
    </lineage>
</organism>
<protein>
    <recommendedName>
        <fullName evidence="4">Pyruvate dehydrogenase E1 component subunit alpha</fullName>
        <ecNumber evidence="4">1.2.4.1</ecNumber>
    </recommendedName>
</protein>
<dbReference type="CDD" id="cd02000">
    <property type="entry name" value="TPP_E1_PDC_ADC_BCADC"/>
    <property type="match status" value="1"/>
</dbReference>
<dbReference type="Pfam" id="PF00676">
    <property type="entry name" value="E1_dh"/>
    <property type="match status" value="1"/>
</dbReference>
<accession>A0A5A7MXT0</accession>
<dbReference type="PANTHER" id="PTHR43380">
    <property type="entry name" value="2-OXOISOVALERATE DEHYDROGENASE SUBUNIT ALPHA, MITOCHONDRIAL"/>
    <property type="match status" value="1"/>
</dbReference>
<dbReference type="RefSeq" id="WP_210431074.1">
    <property type="nucleotide sequence ID" value="NZ_BKCL01000001.1"/>
</dbReference>
<comment type="cofactor">
    <cofactor evidence="1 4">
        <name>thiamine diphosphate</name>
        <dbReference type="ChEBI" id="CHEBI:58937"/>
    </cofactor>
</comment>
<dbReference type="EMBL" id="BKCM01000003">
    <property type="protein sequence ID" value="GER00134.1"/>
    <property type="molecule type" value="Genomic_DNA"/>
</dbReference>
<evidence type="ECO:0000313" key="9">
    <source>
        <dbReference type="Proteomes" id="UP000325187"/>
    </source>
</evidence>
<evidence type="ECO:0000313" key="6">
    <source>
        <dbReference type="EMBL" id="GEQ96544.1"/>
    </source>
</evidence>
<comment type="caution">
    <text evidence="7">The sequence shown here is derived from an EMBL/GenBank/DDBJ whole genome shotgun (WGS) entry which is preliminary data.</text>
</comment>
<dbReference type="GO" id="GO:0004739">
    <property type="term" value="F:pyruvate dehydrogenase (acetyl-transferring) activity"/>
    <property type="evidence" value="ECO:0007669"/>
    <property type="project" value="UniProtKB-UniRule"/>
</dbReference>
<evidence type="ECO:0000256" key="2">
    <source>
        <dbReference type="ARBA" id="ARBA00023002"/>
    </source>
</evidence>
<dbReference type="EC" id="1.2.4.1" evidence="4"/>
<dbReference type="PANTHER" id="PTHR43380:SF1">
    <property type="entry name" value="2-OXOISOVALERATE DEHYDROGENASE SUBUNIT ALPHA, MITOCHONDRIAL"/>
    <property type="match status" value="1"/>
</dbReference>
<reference evidence="8 9" key="1">
    <citation type="submission" date="2019-09" db="EMBL/GenBank/DDBJ databases">
        <title>NBRP : Genome information of microbial organism related human and environment.</title>
        <authorList>
            <person name="Hattori M."/>
            <person name="Oshima K."/>
            <person name="Inaba H."/>
            <person name="Suda W."/>
            <person name="Sakamoto M."/>
            <person name="Iino T."/>
            <person name="Kitahara M."/>
            <person name="Oshida Y."/>
            <person name="Iida T."/>
            <person name="Kudo T."/>
            <person name="Itoh T."/>
            <person name="Ohkuma M."/>
        </authorList>
    </citation>
    <scope>NUCLEOTIDE SEQUENCE [LARGE SCALE GENOMIC DNA]</scope>
    <source>
        <strain evidence="6 8">Hi-2</strain>
        <strain evidence="7 9">Mie-1</strain>
    </source>
</reference>
<dbReference type="InterPro" id="IPR050771">
    <property type="entry name" value="Alpha-ketoacid_DH_E1_comp"/>
</dbReference>
<dbReference type="GO" id="GO:0009083">
    <property type="term" value="P:branched-chain amino acid catabolic process"/>
    <property type="evidence" value="ECO:0007669"/>
    <property type="project" value="TreeGrafter"/>
</dbReference>
<evidence type="ECO:0000256" key="4">
    <source>
        <dbReference type="RuleBase" id="RU366007"/>
    </source>
</evidence>
<dbReference type="Proteomes" id="UP000325187">
    <property type="component" value="Unassembled WGS sequence"/>
</dbReference>
<gene>
    <name evidence="6" type="ORF">JCM17844_01810</name>
    <name evidence="7" type="ORF">JCM17845_07570</name>
</gene>